<dbReference type="AlphaFoldDB" id="A0A8C3SWB1"/>
<dbReference type="PROSITE" id="PS50850">
    <property type="entry name" value="MFS"/>
    <property type="match status" value="1"/>
</dbReference>
<dbReference type="CDD" id="cd17328">
    <property type="entry name" value="MFS_spinster_like"/>
    <property type="match status" value="1"/>
</dbReference>
<dbReference type="Pfam" id="PF07690">
    <property type="entry name" value="MFS_1"/>
    <property type="match status" value="1"/>
</dbReference>
<feature type="transmembrane region" description="Helical" evidence="8">
    <location>
        <begin position="332"/>
        <end position="353"/>
    </location>
</feature>
<feature type="transmembrane region" description="Helical" evidence="8">
    <location>
        <begin position="391"/>
        <end position="420"/>
    </location>
</feature>
<dbReference type="Gene3D" id="1.20.1250.20">
    <property type="entry name" value="MFS general substrate transporter like domains"/>
    <property type="match status" value="1"/>
</dbReference>
<dbReference type="Proteomes" id="UP000694403">
    <property type="component" value="Unplaced"/>
</dbReference>
<evidence type="ECO:0000256" key="2">
    <source>
        <dbReference type="ARBA" id="ARBA00022448"/>
    </source>
</evidence>
<evidence type="ECO:0000256" key="1">
    <source>
        <dbReference type="ARBA" id="ARBA00004141"/>
    </source>
</evidence>
<feature type="transmembrane region" description="Helical" evidence="8">
    <location>
        <begin position="283"/>
        <end position="304"/>
    </location>
</feature>
<keyword evidence="5 8" id="KW-0472">Membrane</keyword>
<sequence length="537" mass="58204">MQNSVPEGSSGMNEFASLQSWQPPGSQNYGATAPTASTAQFLQTPGNISAKRSYLAVGVLCYINLLNYMDWFIVPGVLVDIKKYFNISDGSAGLLQTVFILFFLLSAPFFGYLGDRYNRKVILSAGIFLWSGATLGSSFITESYSWIFFLSRGFVGIGTASYSTIAPTIIADLFEKDQRTCMLSVFYIFIPVGSGLGYVLASSVTQAAGHWHWAFRITPCMGVIAVALLILLVPGPTQDAAEGHGGQSITSTTQGADKKPGVQSTASTTWCEDVKSLSKNRSFVWSSLGVTAMAFVTGALGLWVPVFLSRAQLFHDLVPPCLQEPCNSSTSLIFGGITIVTGIVGVITGAGVARRYKKINAKADPLICAVGMFSSAPCLYLSIMLATQSILATYIFIALGEFFLALNWAIVADILLYVVIPKRQSTAVALQIFMSHLLGDAGSPYFIGIISDALQTRQNDSHLGAFRSLQYSFILCAFIGVLGGGFFLLTALHVEEDREEAQQLCRGKTCILIFMMLLTETQKLLLKWHMANLHPRL</sequence>
<dbReference type="Ensembl" id="ENSCSRT00000020135.1">
    <property type="protein sequence ID" value="ENSCSRP00000019262.1"/>
    <property type="gene ID" value="ENSCSRG00000013940.1"/>
</dbReference>
<reference evidence="10" key="1">
    <citation type="submission" date="2025-08" db="UniProtKB">
        <authorList>
            <consortium name="Ensembl"/>
        </authorList>
    </citation>
    <scope>IDENTIFICATION</scope>
</reference>
<protein>
    <submittedName>
        <fullName evidence="10">Sphingolipid transporter 3 (putative)</fullName>
    </submittedName>
</protein>
<feature type="transmembrane region" description="Helical" evidence="8">
    <location>
        <begin position="54"/>
        <end position="74"/>
    </location>
</feature>
<dbReference type="PANTHER" id="PTHR23505:SF3">
    <property type="entry name" value="PROTEIN SPINSTER HOMOLOG 3"/>
    <property type="match status" value="1"/>
</dbReference>
<dbReference type="InterPro" id="IPR044770">
    <property type="entry name" value="MFS_spinster-like"/>
</dbReference>
<feature type="transmembrane region" description="Helical" evidence="8">
    <location>
        <begin position="146"/>
        <end position="170"/>
    </location>
</feature>
<evidence type="ECO:0000313" key="11">
    <source>
        <dbReference type="Proteomes" id="UP000694403"/>
    </source>
</evidence>
<feature type="transmembrane region" description="Helical" evidence="8">
    <location>
        <begin position="182"/>
        <end position="201"/>
    </location>
</feature>
<accession>A0A8C3SWB1</accession>
<comment type="similarity">
    <text evidence="6">Belongs to the major facilitator superfamily. Spinster (TC 2.A.1.49) family.</text>
</comment>
<dbReference type="GO" id="GO:0022857">
    <property type="term" value="F:transmembrane transporter activity"/>
    <property type="evidence" value="ECO:0007669"/>
    <property type="project" value="InterPro"/>
</dbReference>
<feature type="domain" description="Major facilitator superfamily (MFS) profile" evidence="9">
    <location>
        <begin position="56"/>
        <end position="495"/>
    </location>
</feature>
<keyword evidence="2" id="KW-0813">Transport</keyword>
<keyword evidence="4 8" id="KW-1133">Transmembrane helix</keyword>
<evidence type="ECO:0000259" key="9">
    <source>
        <dbReference type="PROSITE" id="PS50850"/>
    </source>
</evidence>
<evidence type="ECO:0000256" key="5">
    <source>
        <dbReference type="ARBA" id="ARBA00023136"/>
    </source>
</evidence>
<dbReference type="InterPro" id="IPR020846">
    <property type="entry name" value="MFS_dom"/>
</dbReference>
<keyword evidence="11" id="KW-1185">Reference proteome</keyword>
<dbReference type="PANTHER" id="PTHR23505">
    <property type="entry name" value="SPINSTER"/>
    <property type="match status" value="1"/>
</dbReference>
<keyword evidence="3 8" id="KW-0812">Transmembrane</keyword>
<evidence type="ECO:0000313" key="10">
    <source>
        <dbReference type="Ensembl" id="ENSCSRP00000019262.1"/>
    </source>
</evidence>
<reference evidence="10" key="2">
    <citation type="submission" date="2025-09" db="UniProtKB">
        <authorList>
            <consortium name="Ensembl"/>
        </authorList>
    </citation>
    <scope>IDENTIFICATION</scope>
</reference>
<feature type="transmembrane region" description="Helical" evidence="8">
    <location>
        <begin position="121"/>
        <end position="140"/>
    </location>
</feature>
<evidence type="ECO:0000256" key="6">
    <source>
        <dbReference type="ARBA" id="ARBA00024338"/>
    </source>
</evidence>
<organism evidence="10 11">
    <name type="scientific">Chelydra serpentina</name>
    <name type="common">Snapping turtle</name>
    <name type="synonym">Testudo serpentina</name>
    <dbReference type="NCBI Taxonomy" id="8475"/>
    <lineage>
        <taxon>Eukaryota</taxon>
        <taxon>Metazoa</taxon>
        <taxon>Chordata</taxon>
        <taxon>Craniata</taxon>
        <taxon>Vertebrata</taxon>
        <taxon>Euteleostomi</taxon>
        <taxon>Archelosauria</taxon>
        <taxon>Testudinata</taxon>
        <taxon>Testudines</taxon>
        <taxon>Cryptodira</taxon>
        <taxon>Durocryptodira</taxon>
        <taxon>Americhelydia</taxon>
        <taxon>Chelydroidea</taxon>
        <taxon>Chelydridae</taxon>
        <taxon>Chelydra</taxon>
    </lineage>
</organism>
<feature type="transmembrane region" description="Helical" evidence="8">
    <location>
        <begin position="94"/>
        <end position="114"/>
    </location>
</feature>
<feature type="region of interest" description="Disordered" evidence="7">
    <location>
        <begin position="242"/>
        <end position="264"/>
    </location>
</feature>
<evidence type="ECO:0000256" key="4">
    <source>
        <dbReference type="ARBA" id="ARBA00022989"/>
    </source>
</evidence>
<evidence type="ECO:0000256" key="8">
    <source>
        <dbReference type="SAM" id="Phobius"/>
    </source>
</evidence>
<feature type="transmembrane region" description="Helical" evidence="8">
    <location>
        <begin position="471"/>
        <end position="492"/>
    </location>
</feature>
<evidence type="ECO:0000256" key="7">
    <source>
        <dbReference type="SAM" id="MobiDB-lite"/>
    </source>
</evidence>
<proteinExistence type="inferred from homology"/>
<feature type="transmembrane region" description="Helical" evidence="8">
    <location>
        <begin position="213"/>
        <end position="233"/>
    </location>
</feature>
<evidence type="ECO:0000256" key="3">
    <source>
        <dbReference type="ARBA" id="ARBA00022692"/>
    </source>
</evidence>
<dbReference type="SUPFAM" id="SSF103473">
    <property type="entry name" value="MFS general substrate transporter"/>
    <property type="match status" value="1"/>
</dbReference>
<feature type="transmembrane region" description="Helical" evidence="8">
    <location>
        <begin position="432"/>
        <end position="451"/>
    </location>
</feature>
<dbReference type="GO" id="GO:0016020">
    <property type="term" value="C:membrane"/>
    <property type="evidence" value="ECO:0007669"/>
    <property type="project" value="UniProtKB-SubCell"/>
</dbReference>
<dbReference type="InterPro" id="IPR036259">
    <property type="entry name" value="MFS_trans_sf"/>
</dbReference>
<feature type="transmembrane region" description="Helical" evidence="8">
    <location>
        <begin position="365"/>
        <end position="385"/>
    </location>
</feature>
<dbReference type="InterPro" id="IPR011701">
    <property type="entry name" value="MFS"/>
</dbReference>
<name>A0A8C3SWB1_CHESE</name>
<comment type="subcellular location">
    <subcellularLocation>
        <location evidence="1">Membrane</location>
        <topology evidence="1">Multi-pass membrane protein</topology>
    </subcellularLocation>
</comment>